<protein>
    <submittedName>
        <fullName evidence="1">Uncharacterized protein</fullName>
    </submittedName>
</protein>
<dbReference type="EMBL" id="MU007033">
    <property type="protein sequence ID" value="KAF2431223.1"/>
    <property type="molecule type" value="Genomic_DNA"/>
</dbReference>
<comment type="caution">
    <text evidence="1">The sequence shown here is derived from an EMBL/GenBank/DDBJ whole genome shotgun (WGS) entry which is preliminary data.</text>
</comment>
<dbReference type="AlphaFoldDB" id="A0A9P4NTS2"/>
<organism evidence="1 2">
    <name type="scientific">Tothia fuscella</name>
    <dbReference type="NCBI Taxonomy" id="1048955"/>
    <lineage>
        <taxon>Eukaryota</taxon>
        <taxon>Fungi</taxon>
        <taxon>Dikarya</taxon>
        <taxon>Ascomycota</taxon>
        <taxon>Pezizomycotina</taxon>
        <taxon>Dothideomycetes</taxon>
        <taxon>Pleosporomycetidae</taxon>
        <taxon>Venturiales</taxon>
        <taxon>Cylindrosympodiaceae</taxon>
        <taxon>Tothia</taxon>
    </lineage>
</organism>
<proteinExistence type="predicted"/>
<keyword evidence="2" id="KW-1185">Reference proteome</keyword>
<evidence type="ECO:0000313" key="2">
    <source>
        <dbReference type="Proteomes" id="UP000800235"/>
    </source>
</evidence>
<name>A0A9P4NTS2_9PEZI</name>
<gene>
    <name evidence="1" type="ORF">EJ08DRAFT_678519</name>
</gene>
<accession>A0A9P4NTS2</accession>
<sequence length="172" mass="19212">MSVCSPQMNFPPWQTAKHQTVKQPKWQTTKRCMTKMRCPSLLSKSYIMKVPDGESPFSILVIQTKEKSAHALPKESKSITGQETHLCGNGKGGSLGKDGNLKRKIVQLSTIATRLLLLSTICQRGTTLWHRIMAMNLSICLITKGEWSVRYYPGSESNRRSGSEFIALGEIL</sequence>
<dbReference type="Proteomes" id="UP000800235">
    <property type="component" value="Unassembled WGS sequence"/>
</dbReference>
<reference evidence="1" key="1">
    <citation type="journal article" date="2020" name="Stud. Mycol.">
        <title>101 Dothideomycetes genomes: a test case for predicting lifestyles and emergence of pathogens.</title>
        <authorList>
            <person name="Haridas S."/>
            <person name="Albert R."/>
            <person name="Binder M."/>
            <person name="Bloem J."/>
            <person name="Labutti K."/>
            <person name="Salamov A."/>
            <person name="Andreopoulos B."/>
            <person name="Baker S."/>
            <person name="Barry K."/>
            <person name="Bills G."/>
            <person name="Bluhm B."/>
            <person name="Cannon C."/>
            <person name="Castanera R."/>
            <person name="Culley D."/>
            <person name="Daum C."/>
            <person name="Ezra D."/>
            <person name="Gonzalez J."/>
            <person name="Henrissat B."/>
            <person name="Kuo A."/>
            <person name="Liang C."/>
            <person name="Lipzen A."/>
            <person name="Lutzoni F."/>
            <person name="Magnuson J."/>
            <person name="Mondo S."/>
            <person name="Nolan M."/>
            <person name="Ohm R."/>
            <person name="Pangilinan J."/>
            <person name="Park H.-J."/>
            <person name="Ramirez L."/>
            <person name="Alfaro M."/>
            <person name="Sun H."/>
            <person name="Tritt A."/>
            <person name="Yoshinaga Y."/>
            <person name="Zwiers L.-H."/>
            <person name="Turgeon B."/>
            <person name="Goodwin S."/>
            <person name="Spatafora J."/>
            <person name="Crous P."/>
            <person name="Grigoriev I."/>
        </authorList>
    </citation>
    <scope>NUCLEOTIDE SEQUENCE</scope>
    <source>
        <strain evidence="1">CBS 130266</strain>
    </source>
</reference>
<evidence type="ECO:0000313" key="1">
    <source>
        <dbReference type="EMBL" id="KAF2431223.1"/>
    </source>
</evidence>